<evidence type="ECO:0000313" key="1">
    <source>
        <dbReference type="EMBL" id="QDV21923.1"/>
    </source>
</evidence>
<name>A0A518G001_9BACT</name>
<dbReference type="Proteomes" id="UP000318017">
    <property type="component" value="Chromosome"/>
</dbReference>
<organism evidence="1 2">
    <name type="scientific">Aureliella helgolandensis</name>
    <dbReference type="NCBI Taxonomy" id="2527968"/>
    <lineage>
        <taxon>Bacteria</taxon>
        <taxon>Pseudomonadati</taxon>
        <taxon>Planctomycetota</taxon>
        <taxon>Planctomycetia</taxon>
        <taxon>Pirellulales</taxon>
        <taxon>Pirellulaceae</taxon>
        <taxon>Aureliella</taxon>
    </lineage>
</organism>
<dbReference type="AlphaFoldDB" id="A0A518G001"/>
<proteinExistence type="predicted"/>
<keyword evidence="2" id="KW-1185">Reference proteome</keyword>
<reference evidence="1 2" key="1">
    <citation type="submission" date="2019-02" db="EMBL/GenBank/DDBJ databases">
        <title>Deep-cultivation of Planctomycetes and their phenomic and genomic characterization uncovers novel biology.</title>
        <authorList>
            <person name="Wiegand S."/>
            <person name="Jogler M."/>
            <person name="Boedeker C."/>
            <person name="Pinto D."/>
            <person name="Vollmers J."/>
            <person name="Rivas-Marin E."/>
            <person name="Kohn T."/>
            <person name="Peeters S.H."/>
            <person name="Heuer A."/>
            <person name="Rast P."/>
            <person name="Oberbeckmann S."/>
            <person name="Bunk B."/>
            <person name="Jeske O."/>
            <person name="Meyerdierks A."/>
            <person name="Storesund J.E."/>
            <person name="Kallscheuer N."/>
            <person name="Luecker S."/>
            <person name="Lage O.M."/>
            <person name="Pohl T."/>
            <person name="Merkel B.J."/>
            <person name="Hornburger P."/>
            <person name="Mueller R.-W."/>
            <person name="Bruemmer F."/>
            <person name="Labrenz M."/>
            <person name="Spormann A.M."/>
            <person name="Op den Camp H."/>
            <person name="Overmann J."/>
            <person name="Amann R."/>
            <person name="Jetten M.S.M."/>
            <person name="Mascher T."/>
            <person name="Medema M.H."/>
            <person name="Devos D.P."/>
            <person name="Kaster A.-K."/>
            <person name="Ovreas L."/>
            <person name="Rohde M."/>
            <person name="Galperin M.Y."/>
            <person name="Jogler C."/>
        </authorList>
    </citation>
    <scope>NUCLEOTIDE SEQUENCE [LARGE SCALE GENOMIC DNA]</scope>
    <source>
        <strain evidence="1 2">Q31a</strain>
    </source>
</reference>
<dbReference type="EMBL" id="CP036298">
    <property type="protein sequence ID" value="QDV21923.1"/>
    <property type="molecule type" value="Genomic_DNA"/>
</dbReference>
<protein>
    <submittedName>
        <fullName evidence="1">Uncharacterized protein</fullName>
    </submittedName>
</protein>
<dbReference type="KEGG" id="ahel:Q31a_02020"/>
<sequence>MNLRYATRRFAPPPYGGWWIREPAVKPSLASLLQKRESRSDAWVETVNEIQPTSRTERVIEASGRTLPTFMNFNRIELRAALLARKHATRYKVFYKHGEVIKEGVKYGNGNEGQNE</sequence>
<gene>
    <name evidence="1" type="ORF">Q31a_02020</name>
</gene>
<accession>A0A518G001</accession>
<evidence type="ECO:0000313" key="2">
    <source>
        <dbReference type="Proteomes" id="UP000318017"/>
    </source>
</evidence>